<dbReference type="Proteomes" id="UP000215086">
    <property type="component" value="Chromosome"/>
</dbReference>
<gene>
    <name evidence="4" type="ORF">THTE_3624</name>
</gene>
<dbReference type="GO" id="GO:0006355">
    <property type="term" value="P:regulation of DNA-templated transcription"/>
    <property type="evidence" value="ECO:0007669"/>
    <property type="project" value="InterPro"/>
</dbReference>
<dbReference type="Pfam" id="PF03884">
    <property type="entry name" value="YacG"/>
    <property type="match status" value="1"/>
</dbReference>
<sequence>MPFCSRRCKLIDLRRWLDEEYGLPMPRDADEDEEDEWKVPEDEE</sequence>
<dbReference type="EMBL" id="CP018477">
    <property type="protein sequence ID" value="ASV76225.1"/>
    <property type="molecule type" value="Genomic_DNA"/>
</dbReference>
<dbReference type="Gene3D" id="3.30.50.10">
    <property type="entry name" value="Erythroid Transcription Factor GATA-1, subunit A"/>
    <property type="match status" value="1"/>
</dbReference>
<dbReference type="AlphaFoldDB" id="A0A286RJS8"/>
<proteinExistence type="predicted"/>
<dbReference type="PANTHER" id="PTHR36150">
    <property type="entry name" value="DNA GYRASE INHIBITOR YACG"/>
    <property type="match status" value="1"/>
</dbReference>
<reference evidence="4 5" key="1">
    <citation type="journal article" name="Front. Microbiol.">
        <title>Sugar Metabolism of the First Thermophilic Planctomycete Thermogutta terrifontis: Comparative Genomic and Transcriptomic Approaches.</title>
        <authorList>
            <person name="Elcheninov A.G."/>
            <person name="Menzel P."/>
            <person name="Gudbergsdottir S.R."/>
            <person name="Slesarev A.I."/>
            <person name="Kadnikov V.V."/>
            <person name="Krogh A."/>
            <person name="Bonch-Osmolovskaya E.A."/>
            <person name="Peng X."/>
            <person name="Kublanov I.V."/>
        </authorList>
    </citation>
    <scope>NUCLEOTIDE SEQUENCE [LARGE SCALE GENOMIC DNA]</scope>
    <source>
        <strain evidence="4 5">R1</strain>
    </source>
</reference>
<evidence type="ECO:0000313" key="4">
    <source>
        <dbReference type="EMBL" id="ASV76225.1"/>
    </source>
</evidence>
<evidence type="ECO:0000313" key="5">
    <source>
        <dbReference type="Proteomes" id="UP000215086"/>
    </source>
</evidence>
<feature type="region of interest" description="Disordered" evidence="3">
    <location>
        <begin position="22"/>
        <end position="44"/>
    </location>
</feature>
<evidence type="ECO:0000256" key="1">
    <source>
        <dbReference type="ARBA" id="ARBA00022723"/>
    </source>
</evidence>
<evidence type="ECO:0008006" key="6">
    <source>
        <dbReference type="Google" id="ProtNLM"/>
    </source>
</evidence>
<keyword evidence="1" id="KW-0479">Metal-binding</keyword>
<protein>
    <recommendedName>
        <fullName evidence="6">DNA gyrase inhibitor YacG</fullName>
    </recommendedName>
</protein>
<organism evidence="4 5">
    <name type="scientific">Thermogutta terrifontis</name>
    <dbReference type="NCBI Taxonomy" id="1331910"/>
    <lineage>
        <taxon>Bacteria</taxon>
        <taxon>Pseudomonadati</taxon>
        <taxon>Planctomycetota</taxon>
        <taxon>Planctomycetia</taxon>
        <taxon>Pirellulales</taxon>
        <taxon>Thermoguttaceae</taxon>
        <taxon>Thermogutta</taxon>
    </lineage>
</organism>
<evidence type="ECO:0000256" key="3">
    <source>
        <dbReference type="SAM" id="MobiDB-lite"/>
    </source>
</evidence>
<evidence type="ECO:0000256" key="2">
    <source>
        <dbReference type="ARBA" id="ARBA00022833"/>
    </source>
</evidence>
<dbReference type="InterPro" id="IPR013088">
    <property type="entry name" value="Znf_NHR/GATA"/>
</dbReference>
<dbReference type="KEGG" id="ttf:THTE_3624"/>
<dbReference type="InterPro" id="IPR005584">
    <property type="entry name" value="DNA_gyrase_inhibitor_YacG"/>
</dbReference>
<keyword evidence="2" id="KW-0862">Zinc</keyword>
<dbReference type="SUPFAM" id="SSF57716">
    <property type="entry name" value="Glucocorticoid receptor-like (DNA-binding domain)"/>
    <property type="match status" value="1"/>
</dbReference>
<dbReference type="GO" id="GO:0008270">
    <property type="term" value="F:zinc ion binding"/>
    <property type="evidence" value="ECO:0007669"/>
    <property type="project" value="InterPro"/>
</dbReference>
<accession>A0A286RJS8</accession>
<dbReference type="PANTHER" id="PTHR36150:SF1">
    <property type="entry name" value="DNA GYRASE INHIBITOR YACG"/>
    <property type="match status" value="1"/>
</dbReference>
<keyword evidence="5" id="KW-1185">Reference proteome</keyword>
<name>A0A286RJS8_9BACT</name>